<evidence type="ECO:0000256" key="1">
    <source>
        <dbReference type="SAM" id="MobiDB-lite"/>
    </source>
</evidence>
<protein>
    <submittedName>
        <fullName evidence="2">Uncharacterized protein</fullName>
    </submittedName>
</protein>
<dbReference type="VEuPathDB" id="FungiDB:I7I51_01923"/>
<sequence>MEATRVHCLRSLSKQCPQFGRSTQESRRLLSFLHGHESSKPLARSTQSSTPNRHPNNPDNRLSASSKDTDKHLSSILDHPLFRIVPAKPLPQRDHNGNQAQNVPNAGKKLAKDPLQLLDELIASGRADHNTLYRCLREYGAPSIPSKLPNVIEASSVGSRIVAWYSAADFESRMLFFGSRPTMGIVMPYMVVDRLQNTIIKWVKMVYTAPSSDGLANSLLPTQRLCLINLLREFVTAEIKYGHGIQSALKYYIRVCEILPPGDKFSGSKHDPFRASLRTVGSDLAMWISSHNKTPEVQEVPVALFDEFRMLSDQFSNSKYFWGACLPLYHPTKPDVKPALSYMKYGPASRGTRIHPTMQKHLLRLSLDAAQLCLEQKLYSEASWLLTHAKQFIRGEELISSEQPSERSNQLTTLGYDPLLAGINPYNSSSSLFLAAHANGIYLSVSPQRSLGEGANNCKVPSEEVSVWFYSCSPSQHLELQAEVQRYWYGRLLLRRRESCSTAREDERDRQGSKRHPAAARVDVRFSAQPELGSCLGEGKGRL</sequence>
<name>A0A8A1MG01_AJECA</name>
<reference evidence="2" key="1">
    <citation type="submission" date="2021-01" db="EMBL/GenBank/DDBJ databases">
        <title>Chromosome-level genome assembly of a human fungal pathogen reveals clustering of transcriptionally co-regulated genes.</title>
        <authorList>
            <person name="Voorhies M."/>
            <person name="Cohen S."/>
            <person name="Shea T.P."/>
            <person name="Petrus S."/>
            <person name="Munoz J.F."/>
            <person name="Poplawski S."/>
            <person name="Goldman W.E."/>
            <person name="Michael T."/>
            <person name="Cuomo C.A."/>
            <person name="Sil A."/>
            <person name="Beyhan S."/>
        </authorList>
    </citation>
    <scope>NUCLEOTIDE SEQUENCE</scope>
    <source>
        <strain evidence="2">WU24</strain>
    </source>
</reference>
<dbReference type="AlphaFoldDB" id="A0A8A1MG01"/>
<accession>A0A8A1MG01</accession>
<feature type="region of interest" description="Disordered" evidence="1">
    <location>
        <begin position="500"/>
        <end position="520"/>
    </location>
</feature>
<dbReference type="OrthoDB" id="5424391at2759"/>
<dbReference type="EMBL" id="CP069114">
    <property type="protein sequence ID" value="QSS64849.1"/>
    <property type="molecule type" value="Genomic_DNA"/>
</dbReference>
<feature type="compositionally biased region" description="Polar residues" evidence="1">
    <location>
        <begin position="44"/>
        <end position="66"/>
    </location>
</feature>
<gene>
    <name evidence="2" type="ORF">I7I51_01923</name>
</gene>
<feature type="compositionally biased region" description="Basic and acidic residues" evidence="1">
    <location>
        <begin position="500"/>
        <end position="512"/>
    </location>
</feature>
<evidence type="ECO:0000313" key="2">
    <source>
        <dbReference type="EMBL" id="QSS64849.1"/>
    </source>
</evidence>
<dbReference type="Proteomes" id="UP000663671">
    <property type="component" value="Chromosome 1"/>
</dbReference>
<organism evidence="2 3">
    <name type="scientific">Ajellomyces capsulatus</name>
    <name type="common">Darling's disease fungus</name>
    <name type="synonym">Histoplasma capsulatum</name>
    <dbReference type="NCBI Taxonomy" id="5037"/>
    <lineage>
        <taxon>Eukaryota</taxon>
        <taxon>Fungi</taxon>
        <taxon>Dikarya</taxon>
        <taxon>Ascomycota</taxon>
        <taxon>Pezizomycotina</taxon>
        <taxon>Eurotiomycetes</taxon>
        <taxon>Eurotiomycetidae</taxon>
        <taxon>Onygenales</taxon>
        <taxon>Ajellomycetaceae</taxon>
        <taxon>Histoplasma</taxon>
    </lineage>
</organism>
<proteinExistence type="predicted"/>
<feature type="region of interest" description="Disordered" evidence="1">
    <location>
        <begin position="35"/>
        <end position="70"/>
    </location>
</feature>
<evidence type="ECO:0000313" key="3">
    <source>
        <dbReference type="Proteomes" id="UP000663671"/>
    </source>
</evidence>